<feature type="region of interest" description="Disordered" evidence="1">
    <location>
        <begin position="96"/>
        <end position="126"/>
    </location>
</feature>
<organism evidence="2">
    <name type="scientific">Malus domestica</name>
    <name type="common">Apple</name>
    <name type="synonym">Pyrus malus</name>
    <dbReference type="NCBI Taxonomy" id="3750"/>
    <lineage>
        <taxon>Eukaryota</taxon>
        <taxon>Viridiplantae</taxon>
        <taxon>Streptophyta</taxon>
        <taxon>Embryophyta</taxon>
        <taxon>Tracheophyta</taxon>
        <taxon>Spermatophyta</taxon>
        <taxon>Magnoliopsida</taxon>
        <taxon>eudicotyledons</taxon>
        <taxon>Gunneridae</taxon>
        <taxon>Pentapetalae</taxon>
        <taxon>rosids</taxon>
        <taxon>fabids</taxon>
        <taxon>Rosales</taxon>
        <taxon>Rosaceae</taxon>
        <taxon>Amygdaloideae</taxon>
        <taxon>Maleae</taxon>
        <taxon>Malus</taxon>
    </lineage>
</organism>
<sequence>MEVVTVKKQAQILFQSLLFLGFSTKTHGTLQGLMIRLQIPQQSAFFLRNAINWYRRVVKKSQQQVMKTEVLESDMYRIIGFTHQVFSRHSMSLCRHGDDGRVGERSRTKKKDTSSKGTNKNKLGRSRVLELRRREVADDKEAGEAKSYLNLESLIHKQKREQNLLTTSLGNSLTWQP</sequence>
<dbReference type="EMBL" id="HQ445899">
    <property type="protein sequence ID" value="AEJ72563.1"/>
    <property type="molecule type" value="Genomic_DNA"/>
</dbReference>
<evidence type="ECO:0000313" key="2">
    <source>
        <dbReference type="EMBL" id="AEJ72563.1"/>
    </source>
</evidence>
<dbReference type="AlphaFoldDB" id="G0XZC3"/>
<reference evidence="2" key="1">
    <citation type="journal article" date="2011" name="Mol. Plant Pathol.">
        <title>Identification of serine/threonine kinase and nucleotide-binding site-leucine-rich repeat (NBS-LRR) genes in the fire blight resistance quantitative trait locus of apple cultivar 'Evereste'.</title>
        <authorList>
            <person name="Parravicini G."/>
            <person name="Gessler C."/>
            <person name="Denance C."/>
            <person name="Lasserre-Zuber P."/>
            <person name="Vergne E."/>
            <person name="Brisset M.N."/>
            <person name="Patocchi A."/>
            <person name="Durel C.E."/>
            <person name="Broggini G.A."/>
        </authorList>
    </citation>
    <scope>NUCLEOTIDE SEQUENCE</scope>
</reference>
<name>G0XZC3_MALDO</name>
<accession>G0XZC3</accession>
<feature type="compositionally biased region" description="Basic and acidic residues" evidence="1">
    <location>
        <begin position="96"/>
        <end position="114"/>
    </location>
</feature>
<protein>
    <submittedName>
        <fullName evidence="2">Uncharacterized protein</fullName>
    </submittedName>
</protein>
<evidence type="ECO:0000256" key="1">
    <source>
        <dbReference type="SAM" id="MobiDB-lite"/>
    </source>
</evidence>
<proteinExistence type="predicted"/>